<comment type="subunit">
    <text evidence="12">Component of the mitochondrial contact site and cristae organizing system (MICOS) complex.</text>
</comment>
<accession>A0AAN7WH03</accession>
<keyword evidence="6" id="KW-0809">Transit peptide</keyword>
<comment type="subcellular location">
    <subcellularLocation>
        <location evidence="1 12">Mitochondrion inner membrane</location>
        <topology evidence="1 12">Single-pass membrane protein</topology>
    </subcellularLocation>
</comment>
<evidence type="ECO:0000313" key="14">
    <source>
        <dbReference type="Proteomes" id="UP001306508"/>
    </source>
</evidence>
<dbReference type="GO" id="GO:0061617">
    <property type="term" value="C:MICOS complex"/>
    <property type="evidence" value="ECO:0007669"/>
    <property type="project" value="TreeGrafter"/>
</dbReference>
<name>A0AAN7WH03_9SACH</name>
<evidence type="ECO:0000256" key="10">
    <source>
        <dbReference type="ARBA" id="ARBA00023136"/>
    </source>
</evidence>
<dbReference type="EMBL" id="JAWIZZ010000047">
    <property type="protein sequence ID" value="KAK5779525.1"/>
    <property type="molecule type" value="Genomic_DNA"/>
</dbReference>
<comment type="function">
    <text evidence="11">Component of the MICOS complex, a large protein complex of the mitochondrial inner membrane that plays crucial roles in the maintenance of crista junctions, inner membrane architecture, and formation of contact sites to the outer membrane. Plays a role in keeping cristae membranes connected to the inner boundary membrane. Also promotes protein import via the mitochondrial intermembrane space assembly (MIA) pathway.</text>
</comment>
<keyword evidence="7 12" id="KW-1133">Transmembrane helix</keyword>
<dbReference type="GO" id="GO:0042407">
    <property type="term" value="P:cristae formation"/>
    <property type="evidence" value="ECO:0007669"/>
    <property type="project" value="TreeGrafter"/>
</dbReference>
<dbReference type="PANTHER" id="PTHR15415:SF7">
    <property type="entry name" value="MICOS COMPLEX SUBUNIT MIC60"/>
    <property type="match status" value="1"/>
</dbReference>
<comment type="similarity">
    <text evidence="2 12">Belongs to the MICOS complex subunit Mic60 family.</text>
</comment>
<reference evidence="14" key="1">
    <citation type="submission" date="2023-07" db="EMBL/GenBank/DDBJ databases">
        <title>A draft genome of Kazachstania heterogenica Y-27499.</title>
        <authorList>
            <person name="Donic C."/>
            <person name="Kralova J.S."/>
            <person name="Fidel L."/>
            <person name="Ben-Dor S."/>
            <person name="Jung S."/>
        </authorList>
    </citation>
    <scope>NUCLEOTIDE SEQUENCE [LARGE SCALE GENOMIC DNA]</scope>
    <source>
        <strain evidence="14">Y27499</strain>
    </source>
</reference>
<evidence type="ECO:0000313" key="13">
    <source>
        <dbReference type="EMBL" id="KAK5779525.1"/>
    </source>
</evidence>
<keyword evidence="8" id="KW-0175">Coiled coil</keyword>
<evidence type="ECO:0000256" key="3">
    <source>
        <dbReference type="ARBA" id="ARBA00018116"/>
    </source>
</evidence>
<keyword evidence="4 12" id="KW-0812">Transmembrane</keyword>
<evidence type="ECO:0000256" key="9">
    <source>
        <dbReference type="ARBA" id="ARBA00023128"/>
    </source>
</evidence>
<keyword evidence="5 12" id="KW-0999">Mitochondrion inner membrane</keyword>
<dbReference type="PANTHER" id="PTHR15415">
    <property type="entry name" value="MITOFILIN"/>
    <property type="match status" value="1"/>
</dbReference>
<dbReference type="InterPro" id="IPR019133">
    <property type="entry name" value="MIC60"/>
</dbReference>
<dbReference type="Proteomes" id="UP001306508">
    <property type="component" value="Unassembled WGS sequence"/>
</dbReference>
<evidence type="ECO:0000256" key="11">
    <source>
        <dbReference type="ARBA" id="ARBA00025571"/>
    </source>
</evidence>
<evidence type="ECO:0000256" key="12">
    <source>
        <dbReference type="RuleBase" id="RU363000"/>
    </source>
</evidence>
<keyword evidence="10 12" id="KW-0472">Membrane</keyword>
<evidence type="ECO:0000256" key="8">
    <source>
        <dbReference type="ARBA" id="ARBA00023054"/>
    </source>
</evidence>
<evidence type="ECO:0000256" key="4">
    <source>
        <dbReference type="ARBA" id="ARBA00022692"/>
    </source>
</evidence>
<evidence type="ECO:0000256" key="7">
    <source>
        <dbReference type="ARBA" id="ARBA00022989"/>
    </source>
</evidence>
<keyword evidence="14" id="KW-1185">Reference proteome</keyword>
<dbReference type="Pfam" id="PF09731">
    <property type="entry name" value="Mitofilin"/>
    <property type="match status" value="1"/>
</dbReference>
<evidence type="ECO:0000256" key="6">
    <source>
        <dbReference type="ARBA" id="ARBA00022946"/>
    </source>
</evidence>
<keyword evidence="9 12" id="KW-0496">Mitochondrion</keyword>
<evidence type="ECO:0000256" key="5">
    <source>
        <dbReference type="ARBA" id="ARBA00022792"/>
    </source>
</evidence>
<sequence>MRRALNVRPRVYSTGSVIQPPVKTHRIRNTILALSSAVITVYSAGVYLSERDPKYKDFVVKTLPSSDIIIKNYEICSNFIENNDLTWDNIKSYIMGKTVGIPIHIPVSKTSIFSTTTTTDDNKNDDKSEAKPIIELNPVSLETDNSDENLNRIVDNLNNIIQLINERGKQGITNDIDKKTFENAFQSVLNSVQLLNNTYLNHTDEKIFEGIKTKLIELDTSFNESIAKKETEIEDKYNLEFMKFKEALEEKAAQTLAVGLSANEAKLRAKKDNEIALLSITQVDEFNKIVTDKIESERNGKLKNLLELDQRLNKFNNTIDSIDNLVIRNTIKNKLTTILKSIQEELYSFSGSIDRITIHKQINQLKLIASILPSKKTITINNSIEKDNCRCCSNGEKATSTELCCNKKNKTQNEQTNIESKVNEHTSCKCSMKNKPTLLETTLNELENITKDQPILSNEQLYNRWSLLAQDFKTTSLLSSDSGFFRHLMAKLFSLLLFTKNGSQPEPLSKISPTKLNDNDTSKNENLSIVYSRIQNNIKLSNLEDAVMDAVQLDGWTRALCEDWIEDARRKLEFETLLQVLNSEIKTL</sequence>
<protein>
    <recommendedName>
        <fullName evidence="3 12">MICOS complex subunit MIC60</fullName>
    </recommendedName>
    <alternativeName>
        <fullName evidence="12">Mitofilin</fullName>
    </alternativeName>
</protein>
<proteinExistence type="inferred from homology"/>
<evidence type="ECO:0000256" key="2">
    <source>
        <dbReference type="ARBA" id="ARBA00010877"/>
    </source>
</evidence>
<feature type="transmembrane region" description="Helical" evidence="12">
    <location>
        <begin position="31"/>
        <end position="48"/>
    </location>
</feature>
<gene>
    <name evidence="13" type="ORF">RI543_003416</name>
</gene>
<evidence type="ECO:0000256" key="1">
    <source>
        <dbReference type="ARBA" id="ARBA00004434"/>
    </source>
</evidence>
<comment type="caution">
    <text evidence="13">The sequence shown here is derived from an EMBL/GenBank/DDBJ whole genome shotgun (WGS) entry which is preliminary data.</text>
</comment>
<organism evidence="13 14">
    <name type="scientific">Arxiozyma heterogenica</name>
    <dbReference type="NCBI Taxonomy" id="278026"/>
    <lineage>
        <taxon>Eukaryota</taxon>
        <taxon>Fungi</taxon>
        <taxon>Dikarya</taxon>
        <taxon>Ascomycota</taxon>
        <taxon>Saccharomycotina</taxon>
        <taxon>Saccharomycetes</taxon>
        <taxon>Saccharomycetales</taxon>
        <taxon>Saccharomycetaceae</taxon>
        <taxon>Arxiozyma</taxon>
    </lineage>
</organism>
<dbReference type="AlphaFoldDB" id="A0AAN7WH03"/>